<feature type="transmembrane region" description="Helical" evidence="1">
    <location>
        <begin position="57"/>
        <end position="76"/>
    </location>
</feature>
<dbReference type="AlphaFoldDB" id="A0A7W5E055"/>
<evidence type="ECO:0000313" key="2">
    <source>
        <dbReference type="EMBL" id="MBB3207675.1"/>
    </source>
</evidence>
<sequence>MEYQYEAAGPALRIIALVFLLVFVMLIVAVLVGLAALPGSIARKRNHPQSDAVNICGWLGLPTGILWVVAIVWAYWKHDARRIAAEAPDPMHDEHAVLVEKLDALEASLATLHSMKGGTNQ</sequence>
<keyword evidence="3" id="KW-1185">Reference proteome</keyword>
<keyword evidence="1" id="KW-0812">Transmembrane</keyword>
<accession>A0A7W5E055</accession>
<name>A0A7W5E055_9BACT</name>
<dbReference type="EMBL" id="JACHXU010000011">
    <property type="protein sequence ID" value="MBB3207675.1"/>
    <property type="molecule type" value="Genomic_DNA"/>
</dbReference>
<proteinExistence type="predicted"/>
<dbReference type="Proteomes" id="UP000536179">
    <property type="component" value="Unassembled WGS sequence"/>
</dbReference>
<keyword evidence="1" id="KW-0472">Membrane</keyword>
<evidence type="ECO:0000256" key="1">
    <source>
        <dbReference type="SAM" id="Phobius"/>
    </source>
</evidence>
<gene>
    <name evidence="2" type="ORF">FHS27_003500</name>
</gene>
<keyword evidence="1" id="KW-1133">Transmembrane helix</keyword>
<dbReference type="RefSeq" id="WP_184305972.1">
    <property type="nucleotide sequence ID" value="NZ_JACHXU010000011.1"/>
</dbReference>
<reference evidence="2 3" key="1">
    <citation type="submission" date="2020-08" db="EMBL/GenBank/DDBJ databases">
        <title>Genomic Encyclopedia of Type Strains, Phase III (KMG-III): the genomes of soil and plant-associated and newly described type strains.</title>
        <authorList>
            <person name="Whitman W."/>
        </authorList>
    </citation>
    <scope>NUCLEOTIDE SEQUENCE [LARGE SCALE GENOMIC DNA]</scope>
    <source>
        <strain evidence="2 3">CECT 8075</strain>
    </source>
</reference>
<dbReference type="Pfam" id="PF11742">
    <property type="entry name" value="DUF3302"/>
    <property type="match status" value="1"/>
</dbReference>
<dbReference type="InterPro" id="IPR011223">
    <property type="entry name" value="UCP028770"/>
</dbReference>
<feature type="transmembrane region" description="Helical" evidence="1">
    <location>
        <begin position="12"/>
        <end position="37"/>
    </location>
</feature>
<comment type="caution">
    <text evidence="2">The sequence shown here is derived from an EMBL/GenBank/DDBJ whole genome shotgun (WGS) entry which is preliminary data.</text>
</comment>
<protein>
    <submittedName>
        <fullName evidence="2">Heme/copper-type cytochrome/quinol oxidase subunit 2</fullName>
    </submittedName>
</protein>
<evidence type="ECO:0000313" key="3">
    <source>
        <dbReference type="Proteomes" id="UP000536179"/>
    </source>
</evidence>
<organism evidence="2 3">
    <name type="scientific">Aporhodopirellula rubra</name>
    <dbReference type="NCBI Taxonomy" id="980271"/>
    <lineage>
        <taxon>Bacteria</taxon>
        <taxon>Pseudomonadati</taxon>
        <taxon>Planctomycetota</taxon>
        <taxon>Planctomycetia</taxon>
        <taxon>Pirellulales</taxon>
        <taxon>Pirellulaceae</taxon>
        <taxon>Aporhodopirellula</taxon>
    </lineage>
</organism>